<accession>A0ABD2L6L8</accession>
<dbReference type="AlphaFoldDB" id="A0ABD2L6L8"/>
<gene>
    <name evidence="1" type="ORF">niasHT_014825</name>
</gene>
<proteinExistence type="predicted"/>
<keyword evidence="2" id="KW-1185">Reference proteome</keyword>
<evidence type="ECO:0000313" key="1">
    <source>
        <dbReference type="EMBL" id="KAL3110888.1"/>
    </source>
</evidence>
<dbReference type="EMBL" id="JBICBT010000528">
    <property type="protein sequence ID" value="KAL3110888.1"/>
    <property type="molecule type" value="Genomic_DNA"/>
</dbReference>
<protein>
    <submittedName>
        <fullName evidence="1">Uncharacterized protein</fullName>
    </submittedName>
</protein>
<sequence>MMDDLYTVFERRPDEKNFKFNLTFVKFASEIASLRVINGNRDTNFNDHMLHHNLAVVPPLNLGDDKTFINQVTQEFNRHIFYPQKPIANAVVKQILQLIFSFAIRFLLSLVYKKFFPNCGCDFEWQLHTLLSAFKKLSAQNGNNNLDRQAFEQSLPYFAHFLA</sequence>
<name>A0ABD2L6L8_9BILA</name>
<reference evidence="1 2" key="1">
    <citation type="submission" date="2024-10" db="EMBL/GenBank/DDBJ databases">
        <authorList>
            <person name="Kim D."/>
        </authorList>
    </citation>
    <scope>NUCLEOTIDE SEQUENCE [LARGE SCALE GENOMIC DNA]</scope>
    <source>
        <strain evidence="1">BH-2024</strain>
    </source>
</reference>
<dbReference type="Proteomes" id="UP001620626">
    <property type="component" value="Unassembled WGS sequence"/>
</dbReference>
<evidence type="ECO:0000313" key="2">
    <source>
        <dbReference type="Proteomes" id="UP001620626"/>
    </source>
</evidence>
<organism evidence="1 2">
    <name type="scientific">Heterodera trifolii</name>
    <dbReference type="NCBI Taxonomy" id="157864"/>
    <lineage>
        <taxon>Eukaryota</taxon>
        <taxon>Metazoa</taxon>
        <taxon>Ecdysozoa</taxon>
        <taxon>Nematoda</taxon>
        <taxon>Chromadorea</taxon>
        <taxon>Rhabditida</taxon>
        <taxon>Tylenchina</taxon>
        <taxon>Tylenchomorpha</taxon>
        <taxon>Tylenchoidea</taxon>
        <taxon>Heteroderidae</taxon>
        <taxon>Heteroderinae</taxon>
        <taxon>Heterodera</taxon>
    </lineage>
</organism>
<comment type="caution">
    <text evidence="1">The sequence shown here is derived from an EMBL/GenBank/DDBJ whole genome shotgun (WGS) entry which is preliminary data.</text>
</comment>